<organism evidence="7 8">
    <name type="scientific">Acanthamoeba castellanii (strain ATCC 30010 / Neff)</name>
    <dbReference type="NCBI Taxonomy" id="1257118"/>
    <lineage>
        <taxon>Eukaryota</taxon>
        <taxon>Amoebozoa</taxon>
        <taxon>Discosea</taxon>
        <taxon>Longamoebia</taxon>
        <taxon>Centramoebida</taxon>
        <taxon>Acanthamoebidae</taxon>
        <taxon>Acanthamoeba</taxon>
    </lineage>
</organism>
<reference evidence="7 8" key="1">
    <citation type="journal article" date="2013" name="Genome Biol.">
        <title>Genome of Acanthamoeba castellanii highlights extensive lateral gene transfer and early evolution of tyrosine kinase signaling.</title>
        <authorList>
            <person name="Clarke M."/>
            <person name="Lohan A.J."/>
            <person name="Liu B."/>
            <person name="Lagkouvardos I."/>
            <person name="Roy S."/>
            <person name="Zafar N."/>
            <person name="Bertelli C."/>
            <person name="Schilde C."/>
            <person name="Kianianmomeni A."/>
            <person name="Burglin T.R."/>
            <person name="Frech C."/>
            <person name="Turcotte B."/>
            <person name="Kopec K.O."/>
            <person name="Synnott J.M."/>
            <person name="Choo C."/>
            <person name="Paponov I."/>
            <person name="Finkler A."/>
            <person name="Soon Heng Tan C."/>
            <person name="Hutchins A.P."/>
            <person name="Weinmeier T."/>
            <person name="Rattei T."/>
            <person name="Chu J.S."/>
            <person name="Gimenez G."/>
            <person name="Irimia M."/>
            <person name="Rigden D.J."/>
            <person name="Fitzpatrick D.A."/>
            <person name="Lorenzo-Morales J."/>
            <person name="Bateman A."/>
            <person name="Chiu C.H."/>
            <person name="Tang P."/>
            <person name="Hegemann P."/>
            <person name="Fromm H."/>
            <person name="Raoult D."/>
            <person name="Greub G."/>
            <person name="Miranda-Saavedra D."/>
            <person name="Chen N."/>
            <person name="Nash P."/>
            <person name="Ginger M.L."/>
            <person name="Horn M."/>
            <person name="Schaap P."/>
            <person name="Caler L."/>
            <person name="Loftus B."/>
        </authorList>
    </citation>
    <scope>NUCLEOTIDE SEQUENCE [LARGE SCALE GENOMIC DNA]</scope>
    <source>
        <strain evidence="7 8">Neff</strain>
    </source>
</reference>
<dbReference type="SUPFAM" id="SSF53597">
    <property type="entry name" value="Dihydrofolate reductase-like"/>
    <property type="match status" value="1"/>
</dbReference>
<keyword evidence="4" id="KW-0521">NADP</keyword>
<keyword evidence="5" id="KW-0560">Oxidoreductase</keyword>
<gene>
    <name evidence="7" type="ORF">ACA1_282280</name>
</gene>
<proteinExistence type="predicted"/>
<dbReference type="GeneID" id="14921939"/>
<dbReference type="GO" id="GO:0046452">
    <property type="term" value="P:dihydrofolate metabolic process"/>
    <property type="evidence" value="ECO:0007669"/>
    <property type="project" value="TreeGrafter"/>
</dbReference>
<accession>L8H6D9</accession>
<comment type="pathway">
    <text evidence="1">Cofactor biosynthesis; tetrahydrofolate biosynthesis; 5,6,7,8-tetrahydrofolate from 7,8-dihydrofolate: step 1/1.</text>
</comment>
<dbReference type="Proteomes" id="UP000011083">
    <property type="component" value="Unassembled WGS sequence"/>
</dbReference>
<dbReference type="KEGG" id="acan:ACA1_282280"/>
<dbReference type="RefSeq" id="XP_004344807.1">
    <property type="nucleotide sequence ID" value="XM_004344757.1"/>
</dbReference>
<evidence type="ECO:0000256" key="1">
    <source>
        <dbReference type="ARBA" id="ARBA00004903"/>
    </source>
</evidence>
<dbReference type="CDD" id="cd00209">
    <property type="entry name" value="DHFR"/>
    <property type="match status" value="1"/>
</dbReference>
<dbReference type="OMA" id="RDNQLPW"/>
<evidence type="ECO:0000256" key="4">
    <source>
        <dbReference type="ARBA" id="ARBA00022857"/>
    </source>
</evidence>
<keyword evidence="3" id="KW-0554">One-carbon metabolism</keyword>
<dbReference type="Gene3D" id="3.40.430.10">
    <property type="entry name" value="Dihydrofolate Reductase, subunit A"/>
    <property type="match status" value="1"/>
</dbReference>
<dbReference type="GO" id="GO:0006730">
    <property type="term" value="P:one-carbon metabolic process"/>
    <property type="evidence" value="ECO:0007669"/>
    <property type="project" value="UniProtKB-KW"/>
</dbReference>
<dbReference type="Pfam" id="PF00186">
    <property type="entry name" value="DHFR_1"/>
    <property type="match status" value="1"/>
</dbReference>
<dbReference type="PANTHER" id="PTHR48069:SF3">
    <property type="entry name" value="DIHYDROFOLATE REDUCTASE"/>
    <property type="match status" value="1"/>
</dbReference>
<dbReference type="AlphaFoldDB" id="L8H6D9"/>
<dbReference type="PRINTS" id="PR00070">
    <property type="entry name" value="DHFR"/>
</dbReference>
<sequence length="185" mass="20940">MKGTRRVSVIAAVAENGVIGRKGALPWRIPEDFRFYLGKVRDQIIILGRHCFYEADHPAALTIALSRNPQWQPSPLKSFVLPQSGGRRCMVARSLPEALQLAQDFRFSTEQDQSTDKEILVCGGAKVFEEAMPIATRLYLTRVHAEVEGDTFFPSDWRAHFPVLVSERPSADPNYHYTFCIFEKA</sequence>
<dbReference type="EMBL" id="KB007908">
    <property type="protein sequence ID" value="ELR21064.1"/>
    <property type="molecule type" value="Genomic_DNA"/>
</dbReference>
<dbReference type="GO" id="GO:0046654">
    <property type="term" value="P:tetrahydrofolate biosynthetic process"/>
    <property type="evidence" value="ECO:0007669"/>
    <property type="project" value="InterPro"/>
</dbReference>
<evidence type="ECO:0000259" key="6">
    <source>
        <dbReference type="PROSITE" id="PS51330"/>
    </source>
</evidence>
<dbReference type="InterPro" id="IPR001796">
    <property type="entry name" value="DHFR_dom"/>
</dbReference>
<dbReference type="GO" id="GO:0050661">
    <property type="term" value="F:NADP binding"/>
    <property type="evidence" value="ECO:0007669"/>
    <property type="project" value="InterPro"/>
</dbReference>
<dbReference type="VEuPathDB" id="AmoebaDB:ACA1_282280"/>
<dbReference type="GO" id="GO:0005829">
    <property type="term" value="C:cytosol"/>
    <property type="evidence" value="ECO:0007669"/>
    <property type="project" value="TreeGrafter"/>
</dbReference>
<dbReference type="GO" id="GO:0046655">
    <property type="term" value="P:folic acid metabolic process"/>
    <property type="evidence" value="ECO:0007669"/>
    <property type="project" value="TreeGrafter"/>
</dbReference>
<evidence type="ECO:0000256" key="2">
    <source>
        <dbReference type="ARBA" id="ARBA00012856"/>
    </source>
</evidence>
<dbReference type="EC" id="1.5.1.3" evidence="2"/>
<protein>
    <recommendedName>
        <fullName evidence="2">dihydrofolate reductase</fullName>
        <ecNumber evidence="2">1.5.1.3</ecNumber>
    </recommendedName>
</protein>
<feature type="domain" description="DHFR" evidence="6">
    <location>
        <begin position="6"/>
        <end position="184"/>
    </location>
</feature>
<evidence type="ECO:0000313" key="8">
    <source>
        <dbReference type="Proteomes" id="UP000011083"/>
    </source>
</evidence>
<name>L8H6D9_ACACF</name>
<dbReference type="OrthoDB" id="4664297at2759"/>
<dbReference type="InterPro" id="IPR024072">
    <property type="entry name" value="DHFR-like_dom_sf"/>
</dbReference>
<evidence type="ECO:0000313" key="7">
    <source>
        <dbReference type="EMBL" id="ELR21064.1"/>
    </source>
</evidence>
<evidence type="ECO:0000256" key="3">
    <source>
        <dbReference type="ARBA" id="ARBA00022563"/>
    </source>
</evidence>
<dbReference type="PANTHER" id="PTHR48069">
    <property type="entry name" value="DIHYDROFOLATE REDUCTASE"/>
    <property type="match status" value="1"/>
</dbReference>
<dbReference type="InterPro" id="IPR012259">
    <property type="entry name" value="DHFR"/>
</dbReference>
<evidence type="ECO:0000256" key="5">
    <source>
        <dbReference type="ARBA" id="ARBA00023002"/>
    </source>
</evidence>
<dbReference type="GO" id="GO:0004146">
    <property type="term" value="F:dihydrofolate reductase activity"/>
    <property type="evidence" value="ECO:0007669"/>
    <property type="project" value="UniProtKB-EC"/>
</dbReference>
<dbReference type="STRING" id="1257118.L8H6D9"/>
<dbReference type="PROSITE" id="PS51330">
    <property type="entry name" value="DHFR_2"/>
    <property type="match status" value="1"/>
</dbReference>
<keyword evidence="8" id="KW-1185">Reference proteome</keyword>